<dbReference type="AlphaFoldDB" id="A0A1V0UT38"/>
<protein>
    <submittedName>
        <fullName evidence="1">Uncharacterized protein</fullName>
    </submittedName>
</protein>
<dbReference type="Proteomes" id="UP000192727">
    <property type="component" value="Chromosome"/>
</dbReference>
<dbReference type="EMBL" id="CP020557">
    <property type="protein sequence ID" value="ARF68152.1"/>
    <property type="molecule type" value="Genomic_DNA"/>
</dbReference>
<sequence length="68" mass="7802">MHKCRKFTPSISSPVPVSDVEKQDSAIIKIQKSSLVFEKISIISWGLATFQPFKIFFSHQKSIIFLNF</sequence>
<gene>
    <name evidence="1" type="ORF">B7C51_10480</name>
</gene>
<organism evidence="1 2">
    <name type="scientific">Paenibacillus larvae subsp. pulvifaciens</name>
    <dbReference type="NCBI Taxonomy" id="1477"/>
    <lineage>
        <taxon>Bacteria</taxon>
        <taxon>Bacillati</taxon>
        <taxon>Bacillota</taxon>
        <taxon>Bacilli</taxon>
        <taxon>Bacillales</taxon>
        <taxon>Paenibacillaceae</taxon>
        <taxon>Paenibacillus</taxon>
    </lineage>
</organism>
<proteinExistence type="predicted"/>
<evidence type="ECO:0000313" key="2">
    <source>
        <dbReference type="Proteomes" id="UP000192727"/>
    </source>
</evidence>
<accession>A0A1V0UT38</accession>
<name>A0A1V0UT38_9BACL</name>
<reference evidence="1 2" key="1">
    <citation type="submission" date="2017-03" db="EMBL/GenBank/DDBJ databases">
        <title>Paenibacillus larvae genome sequencing.</title>
        <authorList>
            <person name="Dingman D.W."/>
        </authorList>
    </citation>
    <scope>NUCLEOTIDE SEQUENCE [LARGE SCALE GENOMIC DNA]</scope>
    <source>
        <strain evidence="1 2">SAG 10367</strain>
    </source>
</reference>
<evidence type="ECO:0000313" key="1">
    <source>
        <dbReference type="EMBL" id="ARF68152.1"/>
    </source>
</evidence>